<keyword evidence="1" id="KW-0812">Transmembrane</keyword>
<feature type="transmembrane region" description="Helical" evidence="1">
    <location>
        <begin position="39"/>
        <end position="60"/>
    </location>
</feature>
<keyword evidence="1" id="KW-1133">Transmembrane helix</keyword>
<gene>
    <name evidence="2" type="ORF">Mlute_02261</name>
</gene>
<evidence type="ECO:0000256" key="1">
    <source>
        <dbReference type="SAM" id="Phobius"/>
    </source>
</evidence>
<dbReference type="RefSeq" id="WP_119360799.1">
    <property type="nucleotide sequence ID" value="NZ_QWKZ01000085.1"/>
</dbReference>
<protein>
    <submittedName>
        <fullName evidence="2">Uncharacterized protein</fullName>
    </submittedName>
</protein>
<dbReference type="EMBL" id="QWKZ01000085">
    <property type="protein sequence ID" value="RIH83242.1"/>
    <property type="molecule type" value="Genomic_DNA"/>
</dbReference>
<evidence type="ECO:0000313" key="3">
    <source>
        <dbReference type="Proteomes" id="UP000265800"/>
    </source>
</evidence>
<sequence length="67" mass="7165">MPGFVWVILALLAALLSARAVLRPDMWRTETPALAEVLGAWAILTVVTVVGLAGLWELVIQLGALAR</sequence>
<accession>A0A399ELF2</accession>
<evidence type="ECO:0000313" key="2">
    <source>
        <dbReference type="EMBL" id="RIH83242.1"/>
    </source>
</evidence>
<dbReference type="AlphaFoldDB" id="A0A399ELF2"/>
<name>A0A399ELF2_9DEIN</name>
<comment type="caution">
    <text evidence="2">The sequence shown here is derived from an EMBL/GenBank/DDBJ whole genome shotgun (WGS) entry which is preliminary data.</text>
</comment>
<organism evidence="2 3">
    <name type="scientific">Meiothermus luteus</name>
    <dbReference type="NCBI Taxonomy" id="2026184"/>
    <lineage>
        <taxon>Bacteria</taxon>
        <taxon>Thermotogati</taxon>
        <taxon>Deinococcota</taxon>
        <taxon>Deinococci</taxon>
        <taxon>Thermales</taxon>
        <taxon>Thermaceae</taxon>
        <taxon>Meiothermus</taxon>
    </lineage>
</organism>
<dbReference type="Proteomes" id="UP000265800">
    <property type="component" value="Unassembled WGS sequence"/>
</dbReference>
<keyword evidence="1" id="KW-0472">Membrane</keyword>
<reference evidence="2 3" key="1">
    <citation type="submission" date="2018-08" db="EMBL/GenBank/DDBJ databases">
        <title>Meiothermus luteus KCTC 52599 genome sequencing project.</title>
        <authorList>
            <person name="Da Costa M.S."/>
            <person name="Albuquerque L."/>
            <person name="Raposo P."/>
            <person name="Froufe H.J.C."/>
            <person name="Barroso C.S."/>
            <person name="Egas C."/>
        </authorList>
    </citation>
    <scope>NUCLEOTIDE SEQUENCE [LARGE SCALE GENOMIC DNA]</scope>
    <source>
        <strain evidence="2 3">KCTC 52599</strain>
    </source>
</reference>
<keyword evidence="3" id="KW-1185">Reference proteome</keyword>
<proteinExistence type="predicted"/>